<evidence type="ECO:0000256" key="5">
    <source>
        <dbReference type="SAM" id="Coils"/>
    </source>
</evidence>
<dbReference type="Proteomes" id="UP000013827">
    <property type="component" value="Unassembled WGS sequence"/>
</dbReference>
<keyword evidence="3" id="KW-0505">Motor protein</keyword>
<comment type="similarity">
    <text evidence="4">Belongs to the inner dynein arm light chain family.</text>
</comment>
<evidence type="ECO:0000313" key="7">
    <source>
        <dbReference type="EnsemblProtists" id="EOD08932"/>
    </source>
</evidence>
<evidence type="ECO:0000256" key="1">
    <source>
        <dbReference type="ARBA" id="ARBA00023017"/>
    </source>
</evidence>
<organism evidence="7 8">
    <name type="scientific">Emiliania huxleyi (strain CCMP1516)</name>
    <dbReference type="NCBI Taxonomy" id="280463"/>
    <lineage>
        <taxon>Eukaryota</taxon>
        <taxon>Haptista</taxon>
        <taxon>Haptophyta</taxon>
        <taxon>Prymnesiophyceae</taxon>
        <taxon>Isochrysidales</taxon>
        <taxon>Noelaerhabdaceae</taxon>
        <taxon>Emiliania</taxon>
    </lineage>
</organism>
<keyword evidence="2 5" id="KW-0175">Coiled coil</keyword>
<dbReference type="GeneID" id="17255084"/>
<evidence type="ECO:0000256" key="3">
    <source>
        <dbReference type="ARBA" id="ARBA00023175"/>
    </source>
</evidence>
<sequence>VGRYLVQLPRGALSAHDDALRRAGIRVRRGGAVLGAGGKASLGPLSPARRKPPSSSPRLDAITLQEQLERALRERQARPTGICPVREALHGALLEELAGTIARDEPRRGTLLRRVAGEARMTIDAYRTVYEKSLLFGASKLSEAAALKGNLEGRIAELQAETASLADEVRSLTDLCESLEHRAQRAEAQAEAETHDASALRAEGEQLQGLLDALRPG</sequence>
<dbReference type="RefSeq" id="XP_005761361.1">
    <property type="nucleotide sequence ID" value="XM_005761304.1"/>
</dbReference>
<dbReference type="GO" id="GO:0030286">
    <property type="term" value="C:dynein complex"/>
    <property type="evidence" value="ECO:0007669"/>
    <property type="project" value="UniProtKB-KW"/>
</dbReference>
<dbReference type="GO" id="GO:0005930">
    <property type="term" value="C:axoneme"/>
    <property type="evidence" value="ECO:0007669"/>
    <property type="project" value="TreeGrafter"/>
</dbReference>
<name>A0A0D3ICE7_EMIH1</name>
<dbReference type="GO" id="GO:0045504">
    <property type="term" value="F:dynein heavy chain binding"/>
    <property type="evidence" value="ECO:0007669"/>
    <property type="project" value="TreeGrafter"/>
</dbReference>
<dbReference type="InterPro" id="IPR019347">
    <property type="entry name" value="Axonemal_dynein_light_chain"/>
</dbReference>
<evidence type="ECO:0000256" key="6">
    <source>
        <dbReference type="SAM" id="MobiDB-lite"/>
    </source>
</evidence>
<dbReference type="KEGG" id="ehx:EMIHUDRAFT_248862"/>
<accession>A0A0D3ICE7</accession>
<dbReference type="STRING" id="2903.R1BHT3"/>
<dbReference type="EnsemblProtists" id="EOD08932">
    <property type="protein sequence ID" value="EOD08932"/>
    <property type="gene ID" value="EMIHUDRAFT_248862"/>
</dbReference>
<keyword evidence="8" id="KW-1185">Reference proteome</keyword>
<reference evidence="7" key="2">
    <citation type="submission" date="2024-10" db="UniProtKB">
        <authorList>
            <consortium name="EnsemblProtists"/>
        </authorList>
    </citation>
    <scope>IDENTIFICATION</scope>
</reference>
<keyword evidence="1" id="KW-0243">Dynein</keyword>
<dbReference type="PANTHER" id="PTHR13183:SF0">
    <property type="entry name" value="AXONEMAL DYNEIN LIGHT INTERMEDIATE POLYPEPTIDE 1"/>
    <property type="match status" value="1"/>
</dbReference>
<proteinExistence type="inferred from homology"/>
<dbReference type="Pfam" id="PF10211">
    <property type="entry name" value="Ax_dynein_light"/>
    <property type="match status" value="1"/>
</dbReference>
<dbReference type="HOGENOM" id="CLU_1275205_0_0_1"/>
<feature type="coiled-coil region" evidence="5">
    <location>
        <begin position="141"/>
        <end position="203"/>
    </location>
</feature>
<dbReference type="PANTHER" id="PTHR13183">
    <property type="entry name" value="AXONEMAL INNER ARM DYNEIN LIGHT CHAIN 28"/>
    <property type="match status" value="1"/>
</dbReference>
<reference evidence="8" key="1">
    <citation type="journal article" date="2013" name="Nature">
        <title>Pan genome of the phytoplankton Emiliania underpins its global distribution.</title>
        <authorList>
            <person name="Read B.A."/>
            <person name="Kegel J."/>
            <person name="Klute M.J."/>
            <person name="Kuo A."/>
            <person name="Lefebvre S.C."/>
            <person name="Maumus F."/>
            <person name="Mayer C."/>
            <person name="Miller J."/>
            <person name="Monier A."/>
            <person name="Salamov A."/>
            <person name="Young J."/>
            <person name="Aguilar M."/>
            <person name="Claverie J.M."/>
            <person name="Frickenhaus S."/>
            <person name="Gonzalez K."/>
            <person name="Herman E.K."/>
            <person name="Lin Y.C."/>
            <person name="Napier J."/>
            <person name="Ogata H."/>
            <person name="Sarno A.F."/>
            <person name="Shmutz J."/>
            <person name="Schroeder D."/>
            <person name="de Vargas C."/>
            <person name="Verret F."/>
            <person name="von Dassow P."/>
            <person name="Valentin K."/>
            <person name="Van de Peer Y."/>
            <person name="Wheeler G."/>
            <person name="Dacks J.B."/>
            <person name="Delwiche C.F."/>
            <person name="Dyhrman S.T."/>
            <person name="Glockner G."/>
            <person name="John U."/>
            <person name="Richards T."/>
            <person name="Worden A.Z."/>
            <person name="Zhang X."/>
            <person name="Grigoriev I.V."/>
            <person name="Allen A.E."/>
            <person name="Bidle K."/>
            <person name="Borodovsky M."/>
            <person name="Bowler C."/>
            <person name="Brownlee C."/>
            <person name="Cock J.M."/>
            <person name="Elias M."/>
            <person name="Gladyshev V.N."/>
            <person name="Groth M."/>
            <person name="Guda C."/>
            <person name="Hadaegh A."/>
            <person name="Iglesias-Rodriguez M.D."/>
            <person name="Jenkins J."/>
            <person name="Jones B.M."/>
            <person name="Lawson T."/>
            <person name="Leese F."/>
            <person name="Lindquist E."/>
            <person name="Lobanov A."/>
            <person name="Lomsadze A."/>
            <person name="Malik S.B."/>
            <person name="Marsh M.E."/>
            <person name="Mackinder L."/>
            <person name="Mock T."/>
            <person name="Mueller-Roeber B."/>
            <person name="Pagarete A."/>
            <person name="Parker M."/>
            <person name="Probert I."/>
            <person name="Quesneville H."/>
            <person name="Raines C."/>
            <person name="Rensing S.A."/>
            <person name="Riano-Pachon D.M."/>
            <person name="Richier S."/>
            <person name="Rokitta S."/>
            <person name="Shiraiwa Y."/>
            <person name="Soanes D.M."/>
            <person name="van der Giezen M."/>
            <person name="Wahlund T.M."/>
            <person name="Williams B."/>
            <person name="Wilson W."/>
            <person name="Wolfe G."/>
            <person name="Wurch L.L."/>
        </authorList>
    </citation>
    <scope>NUCLEOTIDE SEQUENCE</scope>
</reference>
<feature type="region of interest" description="Disordered" evidence="6">
    <location>
        <begin position="38"/>
        <end position="58"/>
    </location>
</feature>
<evidence type="ECO:0000256" key="2">
    <source>
        <dbReference type="ARBA" id="ARBA00023054"/>
    </source>
</evidence>
<dbReference type="eggNOG" id="KOG4001">
    <property type="taxonomic scope" value="Eukaryota"/>
</dbReference>
<evidence type="ECO:0000256" key="4">
    <source>
        <dbReference type="ARBA" id="ARBA00038114"/>
    </source>
</evidence>
<protein>
    <submittedName>
        <fullName evidence="7">Uncharacterized protein</fullName>
    </submittedName>
</protein>
<dbReference type="AlphaFoldDB" id="A0A0D3ICE7"/>
<evidence type="ECO:0000313" key="8">
    <source>
        <dbReference type="Proteomes" id="UP000013827"/>
    </source>
</evidence>